<feature type="compositionally biased region" description="Basic and acidic residues" evidence="1">
    <location>
        <begin position="657"/>
        <end position="670"/>
    </location>
</feature>
<feature type="region of interest" description="Disordered" evidence="1">
    <location>
        <begin position="69"/>
        <end position="103"/>
    </location>
</feature>
<name>A0A087U2N1_STEMI</name>
<sequence>MSNELKKHFYEKLKAHLIKVALEMVEKAKTSDVDDQNETVGLGNSSFNHYADLFTLANNVSEVSKLFDVKSPEKSSGKQTTLDSWLRRTGTQSSEKKASIPDSSVNEHLINNETSAQVNISSVTGSNEVNVLELSKDNFNIQGNAGDFNEENVIGETNCDISIRQRNDGEATETESLNLSDISLEESAIQNYSDIYIVNDFNEDLAQGIINMDFFANTVGEIEISSTFNELPDSIDLPDLNTINQSHDPVENSENSSPYNLRTRRKIMPKMQDMHAKRKLEFNSSKFSKDNDLSKNIPLVVDSASFNASKKSPHKRKQSFDSEKDSLNSAIDDSLLPVAIRDICTVDEGVFDESVLNGSKSTAECITETNTLNLEGSSYDTLSAKLSHNSKENNTITQNAPKCHYHLRKRTRSQESLENSFVVENNKYMEVSIQIQDINQSDFLLSVSDKINLCAENCEVLPSDTPLITESTQDDSEIKISKTRKGTKTQKEKAAKNKGSTTLKKKEKLTESENVIAETSALLKQKCNSEENLESFEYSDKTNDTENHTVTSKQINEGQETNMFLSSHILINDKICTADINDSENIQSDLVTLGIEENFNKGESEKSCSSKENWIENSKTQVLEASKCSYKLRRKIQSQEDSDPVLPQNEEAGQDEQNIRKQSDNEKESLWVRNSPANNKTAIVHADEPSSSTLCIHLVREVPKLNMENYNSGILKENKTKNEISVSPKCRYKLRTRKTQQSKISVGQNVTDHTSAEVSNCVQEVKNVTQSMANYSENSLEELNEMPLNACTNLNPEAEQRSGSMVCDVESKLNHTESSHLASEQISVLEDMPQRVAPSENSDCAERSDDLVSENLISQVENSEDLISENLISQVENSEDLISENLISQVERSEDLISENLVSQVERSEDLISENLISHLEGSPVKKLCEKERINFECFLDLSERCASLNINIEDIFKQKGVEEWLNKKHENSDAVVFIGKHQLQDGEKIVPVVYTHRSKQELWDTLCKITGKRGDVK</sequence>
<accession>A0A087U2N1</accession>
<keyword evidence="3" id="KW-1185">Reference proteome</keyword>
<evidence type="ECO:0000313" key="3">
    <source>
        <dbReference type="Proteomes" id="UP000054359"/>
    </source>
</evidence>
<feature type="non-terminal residue" evidence="2">
    <location>
        <position position="1018"/>
    </location>
</feature>
<gene>
    <name evidence="2" type="ORF">X975_24488</name>
</gene>
<protein>
    <submittedName>
        <fullName evidence="2">Uncharacterized protein</fullName>
    </submittedName>
</protein>
<feature type="compositionally biased region" description="Polar residues" evidence="1">
    <location>
        <begin position="77"/>
        <end position="93"/>
    </location>
</feature>
<evidence type="ECO:0000313" key="2">
    <source>
        <dbReference type="EMBL" id="KFM71620.1"/>
    </source>
</evidence>
<organism evidence="2 3">
    <name type="scientific">Stegodyphus mimosarum</name>
    <name type="common">African social velvet spider</name>
    <dbReference type="NCBI Taxonomy" id="407821"/>
    <lineage>
        <taxon>Eukaryota</taxon>
        <taxon>Metazoa</taxon>
        <taxon>Ecdysozoa</taxon>
        <taxon>Arthropoda</taxon>
        <taxon>Chelicerata</taxon>
        <taxon>Arachnida</taxon>
        <taxon>Araneae</taxon>
        <taxon>Araneomorphae</taxon>
        <taxon>Entelegynae</taxon>
        <taxon>Eresoidea</taxon>
        <taxon>Eresidae</taxon>
        <taxon>Stegodyphus</taxon>
    </lineage>
</organism>
<feature type="compositionally biased region" description="Polar residues" evidence="1">
    <location>
        <begin position="241"/>
        <end position="260"/>
    </location>
</feature>
<dbReference type="Proteomes" id="UP000054359">
    <property type="component" value="Unassembled WGS sequence"/>
</dbReference>
<feature type="region of interest" description="Disordered" evidence="1">
    <location>
        <begin position="240"/>
        <end position="262"/>
    </location>
</feature>
<evidence type="ECO:0000256" key="1">
    <source>
        <dbReference type="SAM" id="MobiDB-lite"/>
    </source>
</evidence>
<dbReference type="EMBL" id="KK117869">
    <property type="protein sequence ID" value="KFM71620.1"/>
    <property type="molecule type" value="Genomic_DNA"/>
</dbReference>
<feature type="region of interest" description="Disordered" evidence="1">
    <location>
        <begin position="483"/>
        <end position="506"/>
    </location>
</feature>
<dbReference type="AlphaFoldDB" id="A0A087U2N1"/>
<reference evidence="2 3" key="1">
    <citation type="submission" date="2013-11" db="EMBL/GenBank/DDBJ databases">
        <title>Genome sequencing of Stegodyphus mimosarum.</title>
        <authorList>
            <person name="Bechsgaard J."/>
        </authorList>
    </citation>
    <scope>NUCLEOTIDE SEQUENCE [LARGE SCALE GENOMIC DNA]</scope>
</reference>
<feature type="region of interest" description="Disordered" evidence="1">
    <location>
        <begin position="637"/>
        <end position="674"/>
    </location>
</feature>
<proteinExistence type="predicted"/>